<accession>A0ABQ9FXS6</accession>
<keyword evidence="3" id="KW-1185">Reference proteome</keyword>
<feature type="domain" description="UAS" evidence="1">
    <location>
        <begin position="17"/>
        <end position="144"/>
    </location>
</feature>
<proteinExistence type="predicted"/>
<dbReference type="Proteomes" id="UP001217089">
    <property type="component" value="Unassembled WGS sequence"/>
</dbReference>
<protein>
    <recommendedName>
        <fullName evidence="1">UAS domain-containing protein</fullName>
    </recommendedName>
</protein>
<dbReference type="Gene3D" id="3.40.30.10">
    <property type="entry name" value="Glutaredoxin"/>
    <property type="match status" value="1"/>
</dbReference>
<evidence type="ECO:0000313" key="2">
    <source>
        <dbReference type="EMBL" id="KAJ8322057.1"/>
    </source>
</evidence>
<sequence length="229" mass="26787">MAANDEISQEQTEKLLQFQDLTGIDNMDRCKTILQRHNWDIEALNDAKREFRFLLVYLHGDDHQDTPAFCRDTLANPEVVEYINARMLFWACNTNSPEGYRVSQALRENTYPFLALIVLRQNKMTVVARIEGPIGEYDCTCNIDERNFDQTLRREQDEAYLQSLRADQEKFLHYFAFCHEECPDDFHIVTNFPRKTLPCEPTDEMTEPPSFEEAGLGKNEMLFVQDNEA</sequence>
<organism evidence="2 3">
    <name type="scientific">Tegillarca granosa</name>
    <name type="common">Malaysian cockle</name>
    <name type="synonym">Anadara granosa</name>
    <dbReference type="NCBI Taxonomy" id="220873"/>
    <lineage>
        <taxon>Eukaryota</taxon>
        <taxon>Metazoa</taxon>
        <taxon>Spiralia</taxon>
        <taxon>Lophotrochozoa</taxon>
        <taxon>Mollusca</taxon>
        <taxon>Bivalvia</taxon>
        <taxon>Autobranchia</taxon>
        <taxon>Pteriomorphia</taxon>
        <taxon>Arcoida</taxon>
        <taxon>Arcoidea</taxon>
        <taxon>Arcidae</taxon>
        <taxon>Tegillarca</taxon>
    </lineage>
</organism>
<gene>
    <name evidence="2" type="ORF">KUTeg_000528</name>
</gene>
<name>A0ABQ9FXS6_TEGGR</name>
<evidence type="ECO:0000313" key="3">
    <source>
        <dbReference type="Proteomes" id="UP001217089"/>
    </source>
</evidence>
<dbReference type="InterPro" id="IPR036249">
    <property type="entry name" value="Thioredoxin-like_sf"/>
</dbReference>
<dbReference type="InterPro" id="IPR050730">
    <property type="entry name" value="UBX_domain-protein"/>
</dbReference>
<dbReference type="Gene3D" id="1.10.8.10">
    <property type="entry name" value="DNA helicase RuvA subunit, C-terminal domain"/>
    <property type="match status" value="1"/>
</dbReference>
<dbReference type="InterPro" id="IPR054109">
    <property type="entry name" value="UBA_8"/>
</dbReference>
<dbReference type="PANTHER" id="PTHR23322">
    <property type="entry name" value="FAS-ASSOCIATED PROTEIN"/>
    <property type="match status" value="1"/>
</dbReference>
<evidence type="ECO:0000259" key="1">
    <source>
        <dbReference type="SMART" id="SM00594"/>
    </source>
</evidence>
<dbReference type="Gene3D" id="3.10.20.90">
    <property type="entry name" value="Phosphatidylinositol 3-kinase Catalytic Subunit, Chain A, domain 1"/>
    <property type="match status" value="1"/>
</dbReference>
<dbReference type="SMART" id="SM00594">
    <property type="entry name" value="UAS"/>
    <property type="match status" value="1"/>
</dbReference>
<comment type="caution">
    <text evidence="2">The sequence shown here is derived from an EMBL/GenBank/DDBJ whole genome shotgun (WGS) entry which is preliminary data.</text>
</comment>
<dbReference type="CDD" id="cd16120">
    <property type="entry name" value="UBX_UBXN3B"/>
    <property type="match status" value="1"/>
</dbReference>
<dbReference type="Pfam" id="PF22566">
    <property type="entry name" value="UBA_8"/>
    <property type="match status" value="1"/>
</dbReference>
<dbReference type="PANTHER" id="PTHR23322:SF1">
    <property type="entry name" value="FAS-ASSOCIATED FACTOR 2"/>
    <property type="match status" value="1"/>
</dbReference>
<dbReference type="SUPFAM" id="SSF52833">
    <property type="entry name" value="Thioredoxin-like"/>
    <property type="match status" value="1"/>
</dbReference>
<reference evidence="2 3" key="1">
    <citation type="submission" date="2022-12" db="EMBL/GenBank/DDBJ databases">
        <title>Chromosome-level genome of Tegillarca granosa.</title>
        <authorList>
            <person name="Kim J."/>
        </authorList>
    </citation>
    <scope>NUCLEOTIDE SEQUENCE [LARGE SCALE GENOMIC DNA]</scope>
    <source>
        <strain evidence="2">Teg-2019</strain>
        <tissue evidence="2">Adductor muscle</tissue>
    </source>
</reference>
<dbReference type="InterPro" id="IPR029071">
    <property type="entry name" value="Ubiquitin-like_domsf"/>
</dbReference>
<dbReference type="InterPro" id="IPR006577">
    <property type="entry name" value="UAS"/>
</dbReference>
<dbReference type="SUPFAM" id="SSF54236">
    <property type="entry name" value="Ubiquitin-like"/>
    <property type="match status" value="1"/>
</dbReference>
<dbReference type="EMBL" id="JARBDR010000018">
    <property type="protein sequence ID" value="KAJ8322057.1"/>
    <property type="molecule type" value="Genomic_DNA"/>
</dbReference>